<keyword evidence="4" id="KW-1185">Reference proteome</keyword>
<dbReference type="AlphaFoldDB" id="A0A9P8ICT0"/>
<feature type="region of interest" description="Disordered" evidence="1">
    <location>
        <begin position="82"/>
        <end position="135"/>
    </location>
</feature>
<evidence type="ECO:0000313" key="3">
    <source>
        <dbReference type="EMBL" id="KAH0543176.1"/>
    </source>
</evidence>
<feature type="compositionally biased region" description="Polar residues" evidence="1">
    <location>
        <begin position="83"/>
        <end position="111"/>
    </location>
</feature>
<reference evidence="3" key="1">
    <citation type="submission" date="2021-03" db="EMBL/GenBank/DDBJ databases">
        <title>Comparative genomics and phylogenomic investigation of the class Geoglossomycetes provide insights into ecological specialization and systematics.</title>
        <authorList>
            <person name="Melie T."/>
            <person name="Pirro S."/>
            <person name="Miller A.N."/>
            <person name="Quandt A."/>
        </authorList>
    </citation>
    <scope>NUCLEOTIDE SEQUENCE</scope>
    <source>
        <strain evidence="3">GBOQ0MN5Z8</strain>
    </source>
</reference>
<organism evidence="3 4">
    <name type="scientific">Glutinoglossum americanum</name>
    <dbReference type="NCBI Taxonomy" id="1670608"/>
    <lineage>
        <taxon>Eukaryota</taxon>
        <taxon>Fungi</taxon>
        <taxon>Dikarya</taxon>
        <taxon>Ascomycota</taxon>
        <taxon>Pezizomycotina</taxon>
        <taxon>Geoglossomycetes</taxon>
        <taxon>Geoglossales</taxon>
        <taxon>Geoglossaceae</taxon>
        <taxon>Glutinoglossum</taxon>
    </lineage>
</organism>
<feature type="transmembrane region" description="Helical" evidence="2">
    <location>
        <begin position="55"/>
        <end position="80"/>
    </location>
</feature>
<keyword evidence="2" id="KW-1133">Transmembrane helix</keyword>
<proteinExistence type="predicted"/>
<dbReference type="EMBL" id="JAGHQL010000038">
    <property type="protein sequence ID" value="KAH0543176.1"/>
    <property type="molecule type" value="Genomic_DNA"/>
</dbReference>
<evidence type="ECO:0000256" key="1">
    <source>
        <dbReference type="SAM" id="MobiDB-lite"/>
    </source>
</evidence>
<keyword evidence="2" id="KW-0812">Transmembrane</keyword>
<evidence type="ECO:0000313" key="4">
    <source>
        <dbReference type="Proteomes" id="UP000698800"/>
    </source>
</evidence>
<name>A0A9P8ICT0_9PEZI</name>
<comment type="caution">
    <text evidence="3">The sequence shown here is derived from an EMBL/GenBank/DDBJ whole genome shotgun (WGS) entry which is preliminary data.</text>
</comment>
<keyword evidence="2" id="KW-0472">Membrane</keyword>
<protein>
    <submittedName>
        <fullName evidence="3">Uncharacterized protein</fullName>
    </submittedName>
</protein>
<gene>
    <name evidence="3" type="ORF">FGG08_002521</name>
</gene>
<sequence>MSSLPEVVVQAPEVVQEAPEALVQHHGYNQEHGDENLFAKRNQAKKRIFGLRPAAFWLSLLLTAVVMAAAIGGGVGGGIASANSRTGASRASASPNKSLPRPTATQATGPLSSGAPYITSTTTTSSTSLPSVIRGDTGCPDSNSTEYASSYGFKFQILCGLQWSKDHNDLANVPAANLKLCMDQCALWNAGNSPDSTCTLAVFAFAWTTVGISNCWLKNVSLSPTYPLQVDDTVACGVFLPG</sequence>
<feature type="compositionally biased region" description="Low complexity" evidence="1">
    <location>
        <begin position="119"/>
        <end position="128"/>
    </location>
</feature>
<accession>A0A9P8ICT0</accession>
<dbReference type="Proteomes" id="UP000698800">
    <property type="component" value="Unassembled WGS sequence"/>
</dbReference>
<evidence type="ECO:0000256" key="2">
    <source>
        <dbReference type="SAM" id="Phobius"/>
    </source>
</evidence>